<feature type="region of interest" description="Disordered" evidence="1">
    <location>
        <begin position="101"/>
        <end position="124"/>
    </location>
</feature>
<dbReference type="Proteomes" id="UP000218811">
    <property type="component" value="Unassembled WGS sequence"/>
</dbReference>
<evidence type="ECO:0000313" key="3">
    <source>
        <dbReference type="Proteomes" id="UP000218811"/>
    </source>
</evidence>
<dbReference type="AlphaFoldDB" id="A0A2H3JYQ9"/>
<organism evidence="2 3">
    <name type="scientific">Wolfiporia cocos (strain MD-104)</name>
    <name type="common">Brown rot fungus</name>
    <dbReference type="NCBI Taxonomy" id="742152"/>
    <lineage>
        <taxon>Eukaryota</taxon>
        <taxon>Fungi</taxon>
        <taxon>Dikarya</taxon>
        <taxon>Basidiomycota</taxon>
        <taxon>Agaricomycotina</taxon>
        <taxon>Agaricomycetes</taxon>
        <taxon>Polyporales</taxon>
        <taxon>Phaeolaceae</taxon>
        <taxon>Wolfiporia</taxon>
    </lineage>
</organism>
<protein>
    <submittedName>
        <fullName evidence="2">Uncharacterized protein</fullName>
    </submittedName>
</protein>
<evidence type="ECO:0000313" key="2">
    <source>
        <dbReference type="EMBL" id="PCH43018.1"/>
    </source>
</evidence>
<feature type="region of interest" description="Disordered" evidence="1">
    <location>
        <begin position="225"/>
        <end position="246"/>
    </location>
</feature>
<evidence type="ECO:0000256" key="1">
    <source>
        <dbReference type="SAM" id="MobiDB-lite"/>
    </source>
</evidence>
<sequence length="292" mass="31813">MTARWVGSRSTPVRHSVMGPTSAYSYPAPCAPARKAAKPHHGPAPCPAPHWLTWMQFALSGVVVLRVSAVCATPRRTRELVPPASSRSEFRLARIRVPTRRARSGQLTPRAQHHSSRAAVTSQARNLGSSAARVRLWRDRRIHAFSGRRRHAFWFWWRAAGPASLHLYLHLSAELVPCLVRPRSSLALALAGSSVACGAESGTEDTPRAARSTRPCAPGVLRARRPALDPGLRPPSPRLRVRRGTSAASPGIFALVPRRTRAEPAKIAHEPLGPATRGRRVARPVADHAGLY</sequence>
<accession>A0A2H3JYQ9</accession>
<dbReference type="EMBL" id="KB468135">
    <property type="protein sequence ID" value="PCH43018.1"/>
    <property type="molecule type" value="Genomic_DNA"/>
</dbReference>
<proteinExistence type="predicted"/>
<name>A0A2H3JYQ9_WOLCO</name>
<gene>
    <name evidence="2" type="ORF">WOLCODRAFT_153067</name>
</gene>
<reference evidence="2 3" key="1">
    <citation type="journal article" date="2012" name="Science">
        <title>The Paleozoic origin of enzymatic lignin decomposition reconstructed from 31 fungal genomes.</title>
        <authorList>
            <person name="Floudas D."/>
            <person name="Binder M."/>
            <person name="Riley R."/>
            <person name="Barry K."/>
            <person name="Blanchette R.A."/>
            <person name="Henrissat B."/>
            <person name="Martinez A.T."/>
            <person name="Otillar R."/>
            <person name="Spatafora J.W."/>
            <person name="Yadav J.S."/>
            <person name="Aerts A."/>
            <person name="Benoit I."/>
            <person name="Boyd A."/>
            <person name="Carlson A."/>
            <person name="Copeland A."/>
            <person name="Coutinho P.M."/>
            <person name="de Vries R.P."/>
            <person name="Ferreira P."/>
            <person name="Findley K."/>
            <person name="Foster B."/>
            <person name="Gaskell J."/>
            <person name="Glotzer D."/>
            <person name="Gorecki P."/>
            <person name="Heitman J."/>
            <person name="Hesse C."/>
            <person name="Hori C."/>
            <person name="Igarashi K."/>
            <person name="Jurgens J.A."/>
            <person name="Kallen N."/>
            <person name="Kersten P."/>
            <person name="Kohler A."/>
            <person name="Kuees U."/>
            <person name="Kumar T.K.A."/>
            <person name="Kuo A."/>
            <person name="LaButti K."/>
            <person name="Larrondo L.F."/>
            <person name="Lindquist E."/>
            <person name="Ling A."/>
            <person name="Lombard V."/>
            <person name="Lucas S."/>
            <person name="Lundell T."/>
            <person name="Martin R."/>
            <person name="McLaughlin D.J."/>
            <person name="Morgenstern I."/>
            <person name="Morin E."/>
            <person name="Murat C."/>
            <person name="Nagy L.G."/>
            <person name="Nolan M."/>
            <person name="Ohm R.A."/>
            <person name="Patyshakuliyeva A."/>
            <person name="Rokas A."/>
            <person name="Ruiz-Duenas F.J."/>
            <person name="Sabat G."/>
            <person name="Salamov A."/>
            <person name="Samejima M."/>
            <person name="Schmutz J."/>
            <person name="Slot J.C."/>
            <person name="St John F."/>
            <person name="Stenlid J."/>
            <person name="Sun H."/>
            <person name="Sun S."/>
            <person name="Syed K."/>
            <person name="Tsang A."/>
            <person name="Wiebenga A."/>
            <person name="Young D."/>
            <person name="Pisabarro A."/>
            <person name="Eastwood D.C."/>
            <person name="Martin F."/>
            <person name="Cullen D."/>
            <person name="Grigoriev I.V."/>
            <person name="Hibbett D.S."/>
        </authorList>
    </citation>
    <scope>NUCLEOTIDE SEQUENCE [LARGE SCALE GENOMIC DNA]</scope>
    <source>
        <strain evidence="2 3">MD-104</strain>
    </source>
</reference>
<keyword evidence="3" id="KW-1185">Reference proteome</keyword>